<dbReference type="STRING" id="658167.SAMN04488135_1142"/>
<organism evidence="1 2">
    <name type="scientific">Pollutimonas bauzanensis</name>
    <dbReference type="NCBI Taxonomy" id="658167"/>
    <lineage>
        <taxon>Bacteria</taxon>
        <taxon>Pseudomonadati</taxon>
        <taxon>Pseudomonadota</taxon>
        <taxon>Betaproteobacteria</taxon>
        <taxon>Burkholderiales</taxon>
        <taxon>Alcaligenaceae</taxon>
        <taxon>Pollutimonas</taxon>
    </lineage>
</organism>
<dbReference type="SUPFAM" id="SSF50118">
    <property type="entry name" value="Cell growth inhibitor/plasmid maintenance toxic component"/>
    <property type="match status" value="1"/>
</dbReference>
<dbReference type="OrthoDB" id="6064990at2"/>
<dbReference type="GO" id="GO:0003677">
    <property type="term" value="F:DNA binding"/>
    <property type="evidence" value="ECO:0007669"/>
    <property type="project" value="InterPro"/>
</dbReference>
<dbReference type="AlphaFoldDB" id="A0A1M5ZE77"/>
<dbReference type="Pfam" id="PF02452">
    <property type="entry name" value="PemK_toxin"/>
    <property type="match status" value="1"/>
</dbReference>
<evidence type="ECO:0000313" key="2">
    <source>
        <dbReference type="Proteomes" id="UP000184226"/>
    </source>
</evidence>
<keyword evidence="2" id="KW-1185">Reference proteome</keyword>
<protein>
    <submittedName>
        <fullName evidence="1">mRNA interferase MazF</fullName>
    </submittedName>
</protein>
<dbReference type="PANTHER" id="PTHR33988">
    <property type="entry name" value="ENDORIBONUCLEASE MAZF-RELATED"/>
    <property type="match status" value="1"/>
</dbReference>
<proteinExistence type="predicted"/>
<dbReference type="PANTHER" id="PTHR33988:SF2">
    <property type="entry name" value="ENDORIBONUCLEASE MAZF"/>
    <property type="match status" value="1"/>
</dbReference>
<dbReference type="InterPro" id="IPR003477">
    <property type="entry name" value="PemK-like"/>
</dbReference>
<dbReference type="EMBL" id="FQXE01000014">
    <property type="protein sequence ID" value="SHI22313.1"/>
    <property type="molecule type" value="Genomic_DNA"/>
</dbReference>
<dbReference type="GO" id="GO:0006402">
    <property type="term" value="P:mRNA catabolic process"/>
    <property type="evidence" value="ECO:0007669"/>
    <property type="project" value="TreeGrafter"/>
</dbReference>
<sequence>MRGNLITIAMQGGLGKPRPALVIQSDRFDAHPSVTILPVTSTLMDAPLLRVTVQPEAGNGLQKPSQVMVDKIMTVKRDKIGATIGQLDADTVVEVERRLALFLGIAR</sequence>
<evidence type="ECO:0000313" key="1">
    <source>
        <dbReference type="EMBL" id="SHI22313.1"/>
    </source>
</evidence>
<accession>A0A1M5ZE77</accession>
<dbReference type="GO" id="GO:0004521">
    <property type="term" value="F:RNA endonuclease activity"/>
    <property type="evidence" value="ECO:0007669"/>
    <property type="project" value="TreeGrafter"/>
</dbReference>
<reference evidence="1 2" key="1">
    <citation type="submission" date="2016-11" db="EMBL/GenBank/DDBJ databases">
        <authorList>
            <person name="Jaros S."/>
            <person name="Januszkiewicz K."/>
            <person name="Wedrychowicz H."/>
        </authorList>
    </citation>
    <scope>NUCLEOTIDE SEQUENCE [LARGE SCALE GENOMIC DNA]</scope>
    <source>
        <strain evidence="1 2">CGMCC 1.10190</strain>
    </source>
</reference>
<gene>
    <name evidence="1" type="ORF">SAMN04488135_1142</name>
</gene>
<dbReference type="Proteomes" id="UP000184226">
    <property type="component" value="Unassembled WGS sequence"/>
</dbReference>
<dbReference type="GO" id="GO:0016075">
    <property type="term" value="P:rRNA catabolic process"/>
    <property type="evidence" value="ECO:0007669"/>
    <property type="project" value="TreeGrafter"/>
</dbReference>
<name>A0A1M5ZE77_9BURK</name>
<dbReference type="Gene3D" id="2.30.30.110">
    <property type="match status" value="1"/>
</dbReference>
<dbReference type="InterPro" id="IPR011067">
    <property type="entry name" value="Plasmid_toxin/cell-grow_inhib"/>
</dbReference>
<dbReference type="RefSeq" id="WP_073107118.1">
    <property type="nucleotide sequence ID" value="NZ_FQXE01000014.1"/>
</dbReference>